<proteinExistence type="predicted"/>
<accession>A0A438JHD2</accession>
<protein>
    <submittedName>
        <fullName evidence="2">Uncharacterized protein</fullName>
    </submittedName>
</protein>
<sequence>MLCAICQSFEHLVEECPILPAAREMFGMPCGICQSFKHLVEECPTIPAVREMFGDCNTYNSNWRDHPNFSWKPQPPQYQQPAQASQQTSNLEQAIVNLTKVVEL</sequence>
<dbReference type="InterPro" id="IPR036875">
    <property type="entry name" value="Znf_CCHC_sf"/>
</dbReference>
<dbReference type="EMBL" id="QGNW01000042">
    <property type="protein sequence ID" value="RVX08349.1"/>
    <property type="molecule type" value="Genomic_DNA"/>
</dbReference>
<feature type="region of interest" description="Disordered" evidence="1">
    <location>
        <begin position="67"/>
        <end position="89"/>
    </location>
</feature>
<dbReference type="Gene3D" id="4.10.60.10">
    <property type="entry name" value="Zinc finger, CCHC-type"/>
    <property type="match status" value="1"/>
</dbReference>
<name>A0A438JHD2_VITVI</name>
<reference evidence="2 3" key="1">
    <citation type="journal article" date="2018" name="PLoS Genet.">
        <title>Population sequencing reveals clonal diversity and ancestral inbreeding in the grapevine cultivar Chardonnay.</title>
        <authorList>
            <person name="Roach M.J."/>
            <person name="Johnson D.L."/>
            <person name="Bohlmann J."/>
            <person name="van Vuuren H.J."/>
            <person name="Jones S.J."/>
            <person name="Pretorius I.S."/>
            <person name="Schmidt S.A."/>
            <person name="Borneman A.R."/>
        </authorList>
    </citation>
    <scope>NUCLEOTIDE SEQUENCE [LARGE SCALE GENOMIC DNA]</scope>
    <source>
        <strain evidence="3">cv. Chardonnay</strain>
        <tissue evidence="2">Leaf</tissue>
    </source>
</reference>
<gene>
    <name evidence="2" type="ORF">CK203_017811</name>
</gene>
<evidence type="ECO:0000313" key="2">
    <source>
        <dbReference type="EMBL" id="RVX08349.1"/>
    </source>
</evidence>
<comment type="caution">
    <text evidence="2">The sequence shown here is derived from an EMBL/GenBank/DDBJ whole genome shotgun (WGS) entry which is preliminary data.</text>
</comment>
<evidence type="ECO:0000256" key="1">
    <source>
        <dbReference type="SAM" id="MobiDB-lite"/>
    </source>
</evidence>
<dbReference type="SUPFAM" id="SSF57756">
    <property type="entry name" value="Retrovirus zinc finger-like domains"/>
    <property type="match status" value="1"/>
</dbReference>
<dbReference type="GO" id="GO:0003676">
    <property type="term" value="F:nucleic acid binding"/>
    <property type="evidence" value="ECO:0007669"/>
    <property type="project" value="InterPro"/>
</dbReference>
<dbReference type="Proteomes" id="UP000288805">
    <property type="component" value="Unassembled WGS sequence"/>
</dbReference>
<dbReference type="AlphaFoldDB" id="A0A438JHD2"/>
<dbReference type="GO" id="GO:0008270">
    <property type="term" value="F:zinc ion binding"/>
    <property type="evidence" value="ECO:0007669"/>
    <property type="project" value="InterPro"/>
</dbReference>
<organism evidence="2 3">
    <name type="scientific">Vitis vinifera</name>
    <name type="common">Grape</name>
    <dbReference type="NCBI Taxonomy" id="29760"/>
    <lineage>
        <taxon>Eukaryota</taxon>
        <taxon>Viridiplantae</taxon>
        <taxon>Streptophyta</taxon>
        <taxon>Embryophyta</taxon>
        <taxon>Tracheophyta</taxon>
        <taxon>Spermatophyta</taxon>
        <taxon>Magnoliopsida</taxon>
        <taxon>eudicotyledons</taxon>
        <taxon>Gunneridae</taxon>
        <taxon>Pentapetalae</taxon>
        <taxon>rosids</taxon>
        <taxon>Vitales</taxon>
        <taxon>Vitaceae</taxon>
        <taxon>Viteae</taxon>
        <taxon>Vitis</taxon>
    </lineage>
</organism>
<evidence type="ECO:0000313" key="3">
    <source>
        <dbReference type="Proteomes" id="UP000288805"/>
    </source>
</evidence>